<dbReference type="EMBL" id="CP026652">
    <property type="protein sequence ID" value="AVH61024.1"/>
    <property type="molecule type" value="Genomic_DNA"/>
</dbReference>
<name>A0ABN5ICV6_9ACTN</name>
<evidence type="ECO:0000313" key="1">
    <source>
        <dbReference type="EMBL" id="AVH61024.1"/>
    </source>
</evidence>
<proteinExistence type="predicted"/>
<keyword evidence="2" id="KW-1185">Reference proteome</keyword>
<organism evidence="1 2">
    <name type="scientific">Streptomyces dengpaensis</name>
    <dbReference type="NCBI Taxonomy" id="2049881"/>
    <lineage>
        <taxon>Bacteria</taxon>
        <taxon>Bacillati</taxon>
        <taxon>Actinomycetota</taxon>
        <taxon>Actinomycetes</taxon>
        <taxon>Kitasatosporales</taxon>
        <taxon>Streptomycetaceae</taxon>
        <taxon>Streptomyces</taxon>
    </lineage>
</organism>
<dbReference type="Proteomes" id="UP000238413">
    <property type="component" value="Chromosome"/>
</dbReference>
<accession>A0ABN5ICV6</accession>
<evidence type="ECO:0008006" key="3">
    <source>
        <dbReference type="Google" id="ProtNLM"/>
    </source>
</evidence>
<reference evidence="1 2" key="1">
    <citation type="submission" date="2018-02" db="EMBL/GenBank/DDBJ databases">
        <title>Complete genome sequence of Streptomyces dengpaensis, the producer of angucyclines.</title>
        <authorList>
            <person name="Yumei L."/>
        </authorList>
    </citation>
    <scope>NUCLEOTIDE SEQUENCE [LARGE SCALE GENOMIC DNA]</scope>
    <source>
        <strain evidence="1 2">XZHG99</strain>
    </source>
</reference>
<dbReference type="RefSeq" id="WP_099499000.1">
    <property type="nucleotide sequence ID" value="NZ_CP026652.1"/>
</dbReference>
<sequence>MTVGDLLDLLSACDRDASVRLAVNPFFPMAHRLGGVEKALDEQGRPMVYIAESPEAEQFGPLPSAVAIALTWQGPVEAPARRRRGAARPNDGQ</sequence>
<gene>
    <name evidence="1" type="ORF">C4B68_07370</name>
</gene>
<protein>
    <recommendedName>
        <fullName evidence="3">SseB protein N-terminal domain-containing protein</fullName>
    </recommendedName>
</protein>
<evidence type="ECO:0000313" key="2">
    <source>
        <dbReference type="Proteomes" id="UP000238413"/>
    </source>
</evidence>